<dbReference type="AlphaFoldDB" id="A0A644WV24"/>
<reference evidence="3" key="1">
    <citation type="submission" date="2019-08" db="EMBL/GenBank/DDBJ databases">
        <authorList>
            <person name="Kucharzyk K."/>
            <person name="Murdoch R.W."/>
            <person name="Higgins S."/>
            <person name="Loffler F."/>
        </authorList>
    </citation>
    <scope>NUCLEOTIDE SEQUENCE</scope>
</reference>
<evidence type="ECO:0000313" key="3">
    <source>
        <dbReference type="EMBL" id="MPM07619.1"/>
    </source>
</evidence>
<dbReference type="Gene3D" id="1.25.40.20">
    <property type="entry name" value="Ankyrin repeat-containing domain"/>
    <property type="match status" value="1"/>
</dbReference>
<dbReference type="InterPro" id="IPR002110">
    <property type="entry name" value="Ankyrin_rpt"/>
</dbReference>
<dbReference type="SMART" id="SM00248">
    <property type="entry name" value="ANK"/>
    <property type="match status" value="4"/>
</dbReference>
<comment type="caution">
    <text evidence="3">The sequence shown here is derived from an EMBL/GenBank/DDBJ whole genome shotgun (WGS) entry which is preliminary data.</text>
</comment>
<dbReference type="PANTHER" id="PTHR24171">
    <property type="entry name" value="ANKYRIN REPEAT DOMAIN-CONTAINING PROTEIN 39-RELATED"/>
    <property type="match status" value="1"/>
</dbReference>
<protein>
    <submittedName>
        <fullName evidence="3">Uncharacterized protein</fullName>
    </submittedName>
</protein>
<keyword evidence="2" id="KW-0040">ANK repeat</keyword>
<sequence length="196" mass="21806">MTLFDGQTYIEMLDLLFDNGYQIDDLSSSISLDNIVKSGKIELLGYLFDKGFNVESIYNNFSLLESACLWRNAEAVKCLLAHGADPNGKDVAGEPLENAVEEGSYDIVKLLIDYGADVNTIPTYSDGSMADSPLMIAARKGYYDIVKILLDNGAQIVYESKKAATSPLSFMPPRVKISWHCFWIRRLMLITRLISG</sequence>
<dbReference type="PROSITE" id="PS50297">
    <property type="entry name" value="ANK_REP_REGION"/>
    <property type="match status" value="2"/>
</dbReference>
<dbReference type="EMBL" id="VSSQ01001356">
    <property type="protein sequence ID" value="MPM07619.1"/>
    <property type="molecule type" value="Genomic_DNA"/>
</dbReference>
<dbReference type="Pfam" id="PF12796">
    <property type="entry name" value="Ank_2"/>
    <property type="match status" value="1"/>
</dbReference>
<gene>
    <name evidence="3" type="ORF">SDC9_53925</name>
</gene>
<evidence type="ECO:0000256" key="2">
    <source>
        <dbReference type="ARBA" id="ARBA00023043"/>
    </source>
</evidence>
<proteinExistence type="predicted"/>
<keyword evidence="1" id="KW-0677">Repeat</keyword>
<dbReference type="Pfam" id="PF00023">
    <property type="entry name" value="Ank"/>
    <property type="match status" value="1"/>
</dbReference>
<dbReference type="SUPFAM" id="SSF48403">
    <property type="entry name" value="Ankyrin repeat"/>
    <property type="match status" value="1"/>
</dbReference>
<name>A0A644WV24_9ZZZZ</name>
<dbReference type="PROSITE" id="PS50088">
    <property type="entry name" value="ANK_REPEAT"/>
    <property type="match status" value="2"/>
</dbReference>
<accession>A0A644WV24</accession>
<dbReference type="InterPro" id="IPR036770">
    <property type="entry name" value="Ankyrin_rpt-contain_sf"/>
</dbReference>
<evidence type="ECO:0000256" key="1">
    <source>
        <dbReference type="ARBA" id="ARBA00022737"/>
    </source>
</evidence>
<organism evidence="3">
    <name type="scientific">bioreactor metagenome</name>
    <dbReference type="NCBI Taxonomy" id="1076179"/>
    <lineage>
        <taxon>unclassified sequences</taxon>
        <taxon>metagenomes</taxon>
        <taxon>ecological metagenomes</taxon>
    </lineage>
</organism>